<keyword evidence="4 11" id="KW-0812">Transmembrane</keyword>
<dbReference type="InterPro" id="IPR010559">
    <property type="entry name" value="Sig_transdc_His_kin_internal"/>
</dbReference>
<dbReference type="AlphaFoldDB" id="A0A4R1J985"/>
<feature type="transmembrane region" description="Helical" evidence="11">
    <location>
        <begin position="78"/>
        <end position="101"/>
    </location>
</feature>
<dbReference type="Gene3D" id="1.10.1760.20">
    <property type="match status" value="1"/>
</dbReference>
<evidence type="ECO:0000256" key="11">
    <source>
        <dbReference type="SAM" id="Phobius"/>
    </source>
</evidence>
<dbReference type="InterPro" id="IPR036890">
    <property type="entry name" value="HATPase_C_sf"/>
</dbReference>
<dbReference type="SMART" id="SM00387">
    <property type="entry name" value="HATPase_c"/>
    <property type="match status" value="1"/>
</dbReference>
<evidence type="ECO:0000256" key="7">
    <source>
        <dbReference type="ARBA" id="ARBA00022840"/>
    </source>
</evidence>
<protein>
    <submittedName>
        <fullName evidence="13">Signal transduction histidine kinase LytS</fullName>
    </submittedName>
</protein>
<keyword evidence="14" id="KW-1185">Reference proteome</keyword>
<dbReference type="PANTHER" id="PTHR34220:SF7">
    <property type="entry name" value="SENSOR HISTIDINE KINASE YPDA"/>
    <property type="match status" value="1"/>
</dbReference>
<comment type="subcellular location">
    <subcellularLocation>
        <location evidence="1">Cell membrane</location>
        <topology evidence="1">Multi-pass membrane protein</topology>
    </subcellularLocation>
</comment>
<proteinExistence type="predicted"/>
<keyword evidence="2" id="KW-1003">Cell membrane</keyword>
<keyword evidence="7" id="KW-0067">ATP-binding</keyword>
<evidence type="ECO:0000313" key="14">
    <source>
        <dbReference type="Proteomes" id="UP000295565"/>
    </source>
</evidence>
<feature type="transmembrane region" description="Helical" evidence="11">
    <location>
        <begin position="113"/>
        <end position="133"/>
    </location>
</feature>
<dbReference type="InterPro" id="IPR011620">
    <property type="entry name" value="Sig_transdc_His_kinase_LytS_TM"/>
</dbReference>
<dbReference type="Pfam" id="PF07694">
    <property type="entry name" value="5TM-5TMR_LYT"/>
    <property type="match status" value="1"/>
</dbReference>
<name>A0A4R1J985_9GAMM</name>
<feature type="transmembrane region" description="Helical" evidence="11">
    <location>
        <begin position="174"/>
        <end position="193"/>
    </location>
</feature>
<dbReference type="Proteomes" id="UP000295565">
    <property type="component" value="Unassembled WGS sequence"/>
</dbReference>
<accession>A0A4R1J985</accession>
<evidence type="ECO:0000256" key="8">
    <source>
        <dbReference type="ARBA" id="ARBA00022989"/>
    </source>
</evidence>
<evidence type="ECO:0000256" key="3">
    <source>
        <dbReference type="ARBA" id="ARBA00022679"/>
    </source>
</evidence>
<keyword evidence="9" id="KW-0902">Two-component regulatory system</keyword>
<dbReference type="GO" id="GO:0005886">
    <property type="term" value="C:plasma membrane"/>
    <property type="evidence" value="ECO:0007669"/>
    <property type="project" value="UniProtKB-SubCell"/>
</dbReference>
<dbReference type="SUPFAM" id="SSF55781">
    <property type="entry name" value="GAF domain-like"/>
    <property type="match status" value="1"/>
</dbReference>
<dbReference type="InterPro" id="IPR050640">
    <property type="entry name" value="Bact_2-comp_sensor_kinase"/>
</dbReference>
<keyword evidence="8 11" id="KW-1133">Transmembrane helix</keyword>
<dbReference type="GO" id="GO:0071555">
    <property type="term" value="P:cell wall organization"/>
    <property type="evidence" value="ECO:0007669"/>
    <property type="project" value="InterPro"/>
</dbReference>
<organism evidence="13 14">
    <name type="scientific">Celerinatantimonas diazotrophica</name>
    <dbReference type="NCBI Taxonomy" id="412034"/>
    <lineage>
        <taxon>Bacteria</taxon>
        <taxon>Pseudomonadati</taxon>
        <taxon>Pseudomonadota</taxon>
        <taxon>Gammaproteobacteria</taxon>
        <taxon>Celerinatantimonadaceae</taxon>
        <taxon>Celerinatantimonas</taxon>
    </lineage>
</organism>
<evidence type="ECO:0000256" key="9">
    <source>
        <dbReference type="ARBA" id="ARBA00023012"/>
    </source>
</evidence>
<keyword evidence="5" id="KW-0547">Nucleotide-binding</keyword>
<feature type="transmembrane region" description="Helical" evidence="11">
    <location>
        <begin position="6"/>
        <end position="27"/>
    </location>
</feature>
<dbReference type="SUPFAM" id="SSF55874">
    <property type="entry name" value="ATPase domain of HSP90 chaperone/DNA topoisomerase II/histidine kinase"/>
    <property type="match status" value="1"/>
</dbReference>
<keyword evidence="10 11" id="KW-0472">Membrane</keyword>
<comment type="caution">
    <text evidence="13">The sequence shown here is derived from an EMBL/GenBank/DDBJ whole genome shotgun (WGS) entry which is preliminary data.</text>
</comment>
<evidence type="ECO:0000256" key="5">
    <source>
        <dbReference type="ARBA" id="ARBA00022741"/>
    </source>
</evidence>
<evidence type="ECO:0000256" key="10">
    <source>
        <dbReference type="ARBA" id="ARBA00023136"/>
    </source>
</evidence>
<keyword evidence="3" id="KW-0808">Transferase</keyword>
<dbReference type="Pfam" id="PF06580">
    <property type="entry name" value="His_kinase"/>
    <property type="match status" value="1"/>
</dbReference>
<dbReference type="Gene3D" id="3.30.565.10">
    <property type="entry name" value="Histidine kinase-like ATPase, C-terminal domain"/>
    <property type="match status" value="1"/>
</dbReference>
<evidence type="ECO:0000256" key="1">
    <source>
        <dbReference type="ARBA" id="ARBA00004651"/>
    </source>
</evidence>
<dbReference type="GO" id="GO:0005524">
    <property type="term" value="F:ATP binding"/>
    <property type="evidence" value="ECO:0007669"/>
    <property type="project" value="UniProtKB-KW"/>
</dbReference>
<dbReference type="EMBL" id="SMGD01000016">
    <property type="protein sequence ID" value="TCK46964.1"/>
    <property type="molecule type" value="Genomic_DNA"/>
</dbReference>
<dbReference type="PANTHER" id="PTHR34220">
    <property type="entry name" value="SENSOR HISTIDINE KINASE YPDA"/>
    <property type="match status" value="1"/>
</dbReference>
<feature type="domain" description="Histidine kinase/HSP90-like ATPase" evidence="12">
    <location>
        <begin position="449"/>
        <end position="553"/>
    </location>
</feature>
<sequence length="556" mass="62259">MSFYQQFMMLVGVFERAALILMVLFLLTRTSHFQSLFRKQNHHPLESGAIALLFTLFAVFSTYTGIHVDGSLVNVRIIAIMSGGILFGPVVGIPAGIISGLHRYLIDIHGPTSLPCLITSILAGLLSAVIHIRAKKQQYWIWGICAGLLCEVLTMTLILIFVEDRHQGLLIVKTIAMPMIIGEVSIGLMIQLVQSLDNENDRVAATQAKLALDIANKTLPYFRESSRESMRKVCAIIRHDIEADAVAITDTKDVLAFVGEYEHEYWKNYQGMSRYTRAALVKDKILIHNEADFDGFHSLLIIPLHESGSMTGALKIYYKRRYKITNALREMAVGLSHVISTQMEVAKVEKLKQAATKAEFSALQNKINPHFLFNTLNAISSLIRMRPDEARELISRLADFLRYNLTHNEALIPIDEELAQVRDYIAIEKARYGNKLKVTFEVEPLDIKIPSLMIQPLVENAIGHGIQPKKGPGEVRIKVIRKDNPPQAEISVCDSGVGIAPALIEQLHEGTIGSKHIGLSNVDQRVRMLYGEQLKVRRLEPGTEVKFTIPLTPQRS</sequence>
<dbReference type="Pfam" id="PF02518">
    <property type="entry name" value="HATPase_c"/>
    <property type="match status" value="1"/>
</dbReference>
<feature type="transmembrane region" description="Helical" evidence="11">
    <location>
        <begin position="48"/>
        <end position="66"/>
    </location>
</feature>
<evidence type="ECO:0000256" key="4">
    <source>
        <dbReference type="ARBA" id="ARBA00022692"/>
    </source>
</evidence>
<gene>
    <name evidence="13" type="ORF">EV690_3116</name>
</gene>
<keyword evidence="6 13" id="KW-0418">Kinase</keyword>
<evidence type="ECO:0000256" key="2">
    <source>
        <dbReference type="ARBA" id="ARBA00022475"/>
    </source>
</evidence>
<dbReference type="GO" id="GO:0000155">
    <property type="term" value="F:phosphorelay sensor kinase activity"/>
    <property type="evidence" value="ECO:0007669"/>
    <property type="project" value="InterPro"/>
</dbReference>
<feature type="transmembrane region" description="Helical" evidence="11">
    <location>
        <begin position="139"/>
        <end position="162"/>
    </location>
</feature>
<dbReference type="InterPro" id="IPR003594">
    <property type="entry name" value="HATPase_dom"/>
</dbReference>
<reference evidence="13 14" key="1">
    <citation type="submission" date="2019-03" db="EMBL/GenBank/DDBJ databases">
        <title>Genomic Encyclopedia of Type Strains, Phase IV (KMG-IV): sequencing the most valuable type-strain genomes for metagenomic binning, comparative biology and taxonomic classification.</title>
        <authorList>
            <person name="Goeker M."/>
        </authorList>
    </citation>
    <scope>NUCLEOTIDE SEQUENCE [LARGE SCALE GENOMIC DNA]</scope>
    <source>
        <strain evidence="13 14">DSM 18577</strain>
    </source>
</reference>
<evidence type="ECO:0000259" key="12">
    <source>
        <dbReference type="SMART" id="SM00387"/>
    </source>
</evidence>
<evidence type="ECO:0000313" key="13">
    <source>
        <dbReference type="EMBL" id="TCK46964.1"/>
    </source>
</evidence>
<evidence type="ECO:0000256" key="6">
    <source>
        <dbReference type="ARBA" id="ARBA00022777"/>
    </source>
</evidence>